<dbReference type="Gene3D" id="1.10.1240.40">
    <property type="entry name" value="ENT domain"/>
    <property type="match status" value="1"/>
</dbReference>
<dbReference type="AlphaFoldDB" id="A0AAW1XFA3"/>
<organism evidence="4 5">
    <name type="scientific">Rubus argutus</name>
    <name type="common">Southern blackberry</name>
    <dbReference type="NCBI Taxonomy" id="59490"/>
    <lineage>
        <taxon>Eukaryota</taxon>
        <taxon>Viridiplantae</taxon>
        <taxon>Streptophyta</taxon>
        <taxon>Embryophyta</taxon>
        <taxon>Tracheophyta</taxon>
        <taxon>Spermatophyta</taxon>
        <taxon>Magnoliopsida</taxon>
        <taxon>eudicotyledons</taxon>
        <taxon>Gunneridae</taxon>
        <taxon>Pentapetalae</taxon>
        <taxon>rosids</taxon>
        <taxon>fabids</taxon>
        <taxon>Rosales</taxon>
        <taxon>Rosaceae</taxon>
        <taxon>Rosoideae</taxon>
        <taxon>Rosoideae incertae sedis</taxon>
        <taxon>Rubus</taxon>
    </lineage>
</organism>
<dbReference type="InterPro" id="IPR033485">
    <property type="entry name" value="EMSY-LIKE_plant"/>
</dbReference>
<dbReference type="Proteomes" id="UP001457282">
    <property type="component" value="Unassembled WGS sequence"/>
</dbReference>
<comment type="subcellular location">
    <subcellularLocation>
        <location evidence="1">Nucleus</location>
    </subcellularLocation>
</comment>
<keyword evidence="5" id="KW-1185">Reference proteome</keyword>
<dbReference type="SMART" id="SM01191">
    <property type="entry name" value="ENT"/>
    <property type="match status" value="1"/>
</dbReference>
<proteinExistence type="predicted"/>
<dbReference type="GO" id="GO:0005634">
    <property type="term" value="C:nucleus"/>
    <property type="evidence" value="ECO:0007669"/>
    <property type="project" value="UniProtKB-SubCell"/>
</dbReference>
<evidence type="ECO:0000256" key="1">
    <source>
        <dbReference type="ARBA" id="ARBA00004123"/>
    </source>
</evidence>
<evidence type="ECO:0000313" key="4">
    <source>
        <dbReference type="EMBL" id="KAK9934425.1"/>
    </source>
</evidence>
<sequence length="179" mass="20618">MRNRKRTYSGVGTSREACRTRRDEREIDYERIHHMEAEAYHAVLKAFSAQSDSLSWNRVALMTKLRKELNVTDDEHGELLMKIRQSDESTKMLREWRNSNGLVPLLQEFGNVNKRSDWIQIGATDKIIHEVEKLLECQEILSPAQLENVKLVLQGHERAIIEALDILADDEAAGAYSTL</sequence>
<dbReference type="InterPro" id="IPR005491">
    <property type="entry name" value="ENT_dom"/>
</dbReference>
<gene>
    <name evidence="4" type="ORF">M0R45_021570</name>
</gene>
<feature type="domain" description="ENT" evidence="3">
    <location>
        <begin position="28"/>
        <end position="116"/>
    </location>
</feature>
<name>A0AAW1XFA3_RUBAR</name>
<dbReference type="PROSITE" id="PS51138">
    <property type="entry name" value="ENT"/>
    <property type="match status" value="1"/>
</dbReference>
<dbReference type="InterPro" id="IPR036142">
    <property type="entry name" value="ENT_dom-like_sf"/>
</dbReference>
<evidence type="ECO:0000313" key="5">
    <source>
        <dbReference type="Proteomes" id="UP001457282"/>
    </source>
</evidence>
<dbReference type="PANTHER" id="PTHR33432:SF22">
    <property type="entry name" value="OS10G0436850 PROTEIN"/>
    <property type="match status" value="1"/>
</dbReference>
<evidence type="ECO:0000259" key="3">
    <source>
        <dbReference type="PROSITE" id="PS51138"/>
    </source>
</evidence>
<protein>
    <recommendedName>
        <fullName evidence="3">ENT domain-containing protein</fullName>
    </recommendedName>
</protein>
<dbReference type="EMBL" id="JBEDUW010000004">
    <property type="protein sequence ID" value="KAK9934425.1"/>
    <property type="molecule type" value="Genomic_DNA"/>
</dbReference>
<dbReference type="GO" id="GO:0050832">
    <property type="term" value="P:defense response to fungus"/>
    <property type="evidence" value="ECO:0007669"/>
    <property type="project" value="InterPro"/>
</dbReference>
<dbReference type="Pfam" id="PF03735">
    <property type="entry name" value="ENT"/>
    <property type="match status" value="1"/>
</dbReference>
<keyword evidence="2" id="KW-0539">Nucleus</keyword>
<dbReference type="SUPFAM" id="SSF158639">
    <property type="entry name" value="ENT-like"/>
    <property type="match status" value="1"/>
</dbReference>
<reference evidence="4 5" key="1">
    <citation type="journal article" date="2023" name="G3 (Bethesda)">
        <title>A chromosome-length genome assembly and annotation of blackberry (Rubus argutus, cv. 'Hillquist').</title>
        <authorList>
            <person name="Bruna T."/>
            <person name="Aryal R."/>
            <person name="Dudchenko O."/>
            <person name="Sargent D.J."/>
            <person name="Mead D."/>
            <person name="Buti M."/>
            <person name="Cavallini A."/>
            <person name="Hytonen T."/>
            <person name="Andres J."/>
            <person name="Pham M."/>
            <person name="Weisz D."/>
            <person name="Mascagni F."/>
            <person name="Usai G."/>
            <person name="Natali L."/>
            <person name="Bassil N."/>
            <person name="Fernandez G.E."/>
            <person name="Lomsadze A."/>
            <person name="Armour M."/>
            <person name="Olukolu B."/>
            <person name="Poorten T."/>
            <person name="Britton C."/>
            <person name="Davik J."/>
            <person name="Ashrafi H."/>
            <person name="Aiden E.L."/>
            <person name="Borodovsky M."/>
            <person name="Worthington M."/>
        </authorList>
    </citation>
    <scope>NUCLEOTIDE SEQUENCE [LARGE SCALE GENOMIC DNA]</scope>
    <source>
        <strain evidence="4">PI 553951</strain>
    </source>
</reference>
<evidence type="ECO:0000256" key="2">
    <source>
        <dbReference type="ARBA" id="ARBA00023242"/>
    </source>
</evidence>
<accession>A0AAW1XFA3</accession>
<dbReference type="PANTHER" id="PTHR33432">
    <property type="entry name" value="PROTEIN EMSY-LIKE 4"/>
    <property type="match status" value="1"/>
</dbReference>
<comment type="caution">
    <text evidence="4">The sequence shown here is derived from an EMBL/GenBank/DDBJ whole genome shotgun (WGS) entry which is preliminary data.</text>
</comment>